<keyword evidence="3" id="KW-1185">Reference proteome</keyword>
<evidence type="ECO:0000256" key="1">
    <source>
        <dbReference type="SAM" id="Phobius"/>
    </source>
</evidence>
<dbReference type="Proteomes" id="UP001528920">
    <property type="component" value="Unassembled WGS sequence"/>
</dbReference>
<comment type="caution">
    <text evidence="2">The sequence shown here is derived from an EMBL/GenBank/DDBJ whole genome shotgun (WGS) entry which is preliminary data.</text>
</comment>
<feature type="transmembrane region" description="Helical" evidence="1">
    <location>
        <begin position="7"/>
        <end position="28"/>
    </location>
</feature>
<dbReference type="EMBL" id="JAKJSC010000004">
    <property type="protein sequence ID" value="MDE5419387.1"/>
    <property type="molecule type" value="Genomic_DNA"/>
</dbReference>
<keyword evidence="1" id="KW-1133">Transmembrane helix</keyword>
<reference evidence="2 3" key="1">
    <citation type="submission" date="2022-01" db="EMBL/GenBank/DDBJ databases">
        <title>Labilibaculum sp. nov, a marine bacterium isolated from Antarctica.</title>
        <authorList>
            <person name="Dai W."/>
        </authorList>
    </citation>
    <scope>NUCLEOTIDE SEQUENCE [LARGE SCALE GENOMIC DNA]</scope>
    <source>
        <strain evidence="2 3">DW002</strain>
    </source>
</reference>
<protein>
    <submittedName>
        <fullName evidence="2">DUF3592 domain-containing protein</fullName>
    </submittedName>
</protein>
<proteinExistence type="predicted"/>
<feature type="transmembrane region" description="Helical" evidence="1">
    <location>
        <begin position="110"/>
        <end position="134"/>
    </location>
</feature>
<dbReference type="RefSeq" id="WP_275110717.1">
    <property type="nucleotide sequence ID" value="NZ_JAKJSC010000004.1"/>
</dbReference>
<sequence>MSKNLRVFLLVFGGVSILLLGLSLYVVLSTRSFLNSAEKTRGKVVDFIESVDTEGDVTYAPIVVYKTVTGEQMIYASSQYSYPAAYEENELVDVYYDRTKPNSERLSGIFSLWGGAIITGILGLIFGVAPLLIYRSIRKERKRKELISSK</sequence>
<organism evidence="2 3">
    <name type="scientific">Paralabilibaculum antarcticum</name>
    <dbReference type="NCBI Taxonomy" id="2912572"/>
    <lineage>
        <taxon>Bacteria</taxon>
        <taxon>Pseudomonadati</taxon>
        <taxon>Bacteroidota</taxon>
        <taxon>Bacteroidia</taxon>
        <taxon>Marinilabiliales</taxon>
        <taxon>Marinifilaceae</taxon>
        <taxon>Paralabilibaculum</taxon>
    </lineage>
</organism>
<keyword evidence="1" id="KW-0812">Transmembrane</keyword>
<evidence type="ECO:0000313" key="2">
    <source>
        <dbReference type="EMBL" id="MDE5419387.1"/>
    </source>
</evidence>
<accession>A0ABT5VVQ1</accession>
<name>A0ABT5VVQ1_9BACT</name>
<keyword evidence="1" id="KW-0472">Membrane</keyword>
<evidence type="ECO:0000313" key="3">
    <source>
        <dbReference type="Proteomes" id="UP001528920"/>
    </source>
</evidence>
<gene>
    <name evidence="2" type="ORF">L3049_15430</name>
</gene>